<keyword evidence="1" id="KW-0732">Signal</keyword>
<dbReference type="AlphaFoldDB" id="A0A7J6UWN1"/>
<dbReference type="EMBL" id="JABWDY010042147">
    <property type="protein sequence ID" value="KAF5176848.1"/>
    <property type="molecule type" value="Genomic_DNA"/>
</dbReference>
<evidence type="ECO:0008006" key="4">
    <source>
        <dbReference type="Google" id="ProtNLM"/>
    </source>
</evidence>
<sequence length="84" mass="9289">MELKVTMFTSRSLLSTFLICLLILGPISADKPPKDNMWPPTDKEWCHGGCYHPSSCNIACKGFNFKSGDCNAEMTICCCHPKSS</sequence>
<feature type="signal peptide" evidence="1">
    <location>
        <begin position="1"/>
        <end position="29"/>
    </location>
</feature>
<comment type="caution">
    <text evidence="2">The sequence shown here is derived from an EMBL/GenBank/DDBJ whole genome shotgun (WGS) entry which is preliminary data.</text>
</comment>
<name>A0A7J6UWN1_THATH</name>
<protein>
    <recommendedName>
        <fullName evidence="4">Defensin-like protein</fullName>
    </recommendedName>
</protein>
<proteinExistence type="predicted"/>
<accession>A0A7J6UWN1</accession>
<evidence type="ECO:0000313" key="2">
    <source>
        <dbReference type="EMBL" id="KAF5176848.1"/>
    </source>
</evidence>
<organism evidence="2 3">
    <name type="scientific">Thalictrum thalictroides</name>
    <name type="common">Rue-anemone</name>
    <name type="synonym">Anemone thalictroides</name>
    <dbReference type="NCBI Taxonomy" id="46969"/>
    <lineage>
        <taxon>Eukaryota</taxon>
        <taxon>Viridiplantae</taxon>
        <taxon>Streptophyta</taxon>
        <taxon>Embryophyta</taxon>
        <taxon>Tracheophyta</taxon>
        <taxon>Spermatophyta</taxon>
        <taxon>Magnoliopsida</taxon>
        <taxon>Ranunculales</taxon>
        <taxon>Ranunculaceae</taxon>
        <taxon>Thalictroideae</taxon>
        <taxon>Thalictrum</taxon>
    </lineage>
</organism>
<keyword evidence="3" id="KW-1185">Reference proteome</keyword>
<gene>
    <name evidence="2" type="ORF">FRX31_033565</name>
</gene>
<evidence type="ECO:0000256" key="1">
    <source>
        <dbReference type="SAM" id="SignalP"/>
    </source>
</evidence>
<reference evidence="2 3" key="1">
    <citation type="submission" date="2020-06" db="EMBL/GenBank/DDBJ databases">
        <title>Transcriptomic and genomic resources for Thalictrum thalictroides and T. hernandezii: Facilitating candidate gene discovery in an emerging model plant lineage.</title>
        <authorList>
            <person name="Arias T."/>
            <person name="Riano-Pachon D.M."/>
            <person name="Di Stilio V.S."/>
        </authorList>
    </citation>
    <scope>NUCLEOTIDE SEQUENCE [LARGE SCALE GENOMIC DNA]</scope>
    <source>
        <strain evidence="3">cv. WT478/WT964</strain>
        <tissue evidence="2">Leaves</tissue>
    </source>
</reference>
<dbReference type="Proteomes" id="UP000554482">
    <property type="component" value="Unassembled WGS sequence"/>
</dbReference>
<evidence type="ECO:0000313" key="3">
    <source>
        <dbReference type="Proteomes" id="UP000554482"/>
    </source>
</evidence>
<feature type="chain" id="PRO_5029460695" description="Defensin-like protein" evidence="1">
    <location>
        <begin position="30"/>
        <end position="84"/>
    </location>
</feature>